<dbReference type="EMBL" id="BTRK01000004">
    <property type="protein sequence ID" value="GMR50610.1"/>
    <property type="molecule type" value="Genomic_DNA"/>
</dbReference>
<dbReference type="Pfam" id="PF15711">
    <property type="entry name" value="ILEI"/>
    <property type="match status" value="2"/>
</dbReference>
<dbReference type="GO" id="GO:0016266">
    <property type="term" value="P:protein O-linked glycosylation via N-acetyl-galactosamine"/>
    <property type="evidence" value="ECO:0007669"/>
    <property type="project" value="TreeGrafter"/>
</dbReference>
<feature type="domain" description="ILEI/PANDER" evidence="2">
    <location>
        <begin position="357"/>
        <end position="444"/>
    </location>
</feature>
<protein>
    <recommendedName>
        <fullName evidence="2">ILEI/PANDER domain-containing protein</fullName>
    </recommendedName>
</protein>
<dbReference type="AlphaFoldDB" id="A0AAN5I3Y8"/>
<dbReference type="InterPro" id="IPR039477">
    <property type="entry name" value="ILEI/PANDER_dom"/>
</dbReference>
<gene>
    <name evidence="3" type="ORF">PMAYCL1PPCAC_20805</name>
</gene>
<evidence type="ECO:0000256" key="1">
    <source>
        <dbReference type="SAM" id="Phobius"/>
    </source>
</evidence>
<proteinExistence type="predicted"/>
<dbReference type="GO" id="GO:0047223">
    <property type="term" value="F:beta-1,3-galactosyl-O-glycosyl-glycoprotein beta-1,3-N-acetylglucosaminyltransferase activity"/>
    <property type="evidence" value="ECO:0007669"/>
    <property type="project" value="TreeGrafter"/>
</dbReference>
<feature type="transmembrane region" description="Helical" evidence="1">
    <location>
        <begin position="12"/>
        <end position="30"/>
    </location>
</feature>
<organism evidence="3 4">
    <name type="scientific">Pristionchus mayeri</name>
    <dbReference type="NCBI Taxonomy" id="1317129"/>
    <lineage>
        <taxon>Eukaryota</taxon>
        <taxon>Metazoa</taxon>
        <taxon>Ecdysozoa</taxon>
        <taxon>Nematoda</taxon>
        <taxon>Chromadorea</taxon>
        <taxon>Rhabditida</taxon>
        <taxon>Rhabditina</taxon>
        <taxon>Diplogasteromorpha</taxon>
        <taxon>Diplogasteroidea</taxon>
        <taxon>Neodiplogasteridae</taxon>
        <taxon>Pristionchus</taxon>
    </lineage>
</organism>
<dbReference type="Gene3D" id="3.90.550.10">
    <property type="entry name" value="Spore Coat Polysaccharide Biosynthesis Protein SpsA, Chain A"/>
    <property type="match status" value="1"/>
</dbReference>
<dbReference type="PANTHER" id="PTHR46396:SF2">
    <property type="entry name" value="ILEI_PANDER DOMAIN-CONTAINING PROTEIN"/>
    <property type="match status" value="1"/>
</dbReference>
<dbReference type="InterPro" id="IPR029044">
    <property type="entry name" value="Nucleotide-diphossugar_trans"/>
</dbReference>
<evidence type="ECO:0000313" key="3">
    <source>
        <dbReference type="EMBL" id="GMR50610.1"/>
    </source>
</evidence>
<evidence type="ECO:0000313" key="4">
    <source>
        <dbReference type="Proteomes" id="UP001328107"/>
    </source>
</evidence>
<dbReference type="PROSITE" id="PS52031">
    <property type="entry name" value="GG_LECTIN"/>
    <property type="match status" value="2"/>
</dbReference>
<reference evidence="4" key="1">
    <citation type="submission" date="2022-10" db="EMBL/GenBank/DDBJ databases">
        <title>Genome assembly of Pristionchus species.</title>
        <authorList>
            <person name="Yoshida K."/>
            <person name="Sommer R.J."/>
        </authorList>
    </citation>
    <scope>NUCLEOTIDE SEQUENCE [LARGE SCALE GENOMIC DNA]</scope>
    <source>
        <strain evidence="4">RS5460</strain>
    </source>
</reference>
<dbReference type="PANTHER" id="PTHR46396">
    <property type="entry name" value="PROTEIN O-LINKED-MANNOSE BETA-1,2-N-ACETYLGLUCOSAMINYLTRANSFERASE 1"/>
    <property type="match status" value="1"/>
</dbReference>
<keyword evidence="4" id="KW-1185">Reference proteome</keyword>
<dbReference type="InterPro" id="IPR052463">
    <property type="entry name" value="O-linked_mannose_GnT"/>
</dbReference>
<keyword evidence="1" id="KW-1133">Transmembrane helix</keyword>
<dbReference type="Proteomes" id="UP001328107">
    <property type="component" value="Unassembled WGS sequence"/>
</dbReference>
<sequence length="875" mass="95917">MRGSFAVGRRRPLLIVGTIVGVALVFSFLLSRQVTGGTEGTRIRYDPDVSAGAWVRDGERRGKGFIEKTSRGEDVLSPVKGEITEEKGEKKTKDQKKEKKVASEKCAQSFDTSCRSPQIHVRIGAETPSLPPYACFNDIAIFSDADVSRGLLAASIDDVTQEVREVATFDLSTTDGRLIEWLGSLPPRAILVVVSFGDIAERLSPDARRALRRYGAHAAADWRGGSAYAALGQRALEEGAAKEILLPLGATTTSDINGCFEFPLGKLNATIEEKKDVNRVDEARLAELLRAQAGEGGGEGQKGVLLGEEWPQCGHTPACAADLLPMHFYSGANKDDHPRMCVGGRMVFAAGLNEAGRGLNVAVIDSKSRKIVKTGHFDTYEKESTSLELFLDGLVEGDIVAVVSFDEASSMLSDMAKQIFYELGSSMVHRLKFRASWFFVGQKGIRVFSPFEDLNFPAGNAWATPIDANVCVPASLSGPSERRSDKQNAAKRHFCAKYDRMDEFCQESHLDDVIVPRPLTDPKRADDPIFNVPILVVAGESLDRLRFTLDSLIAQPGINTQLVIVAHNKEYKMAGDLALLFHFKPLPINATSKYNDLLLSSISAAFSIFPKATEIIVVENEVAATSDLLFFFSQLLDVMKRDESIQMVHAFNYNGFARLSSSPSSVYRIDSSSQSPSYIYLMGRKLYESTIEGNATACCSQLHHWWLQPQSAAAAAASSSPSSSAAILVPEVSRVVVMKPNEITLADTGEEAVFRERRRFAKSQIERLVDVEKLSEKEYEKELERIEKSSLSLDGGPWAACEGGYGSLMKKEEQKRAGNLLLIRYKDDTQLAAIVKCLGLYSNPTEGGKELVAGSYRGRIRFHLDGVPLMLAPLR</sequence>
<keyword evidence="1" id="KW-0472">Membrane</keyword>
<dbReference type="GO" id="GO:0000139">
    <property type="term" value="C:Golgi membrane"/>
    <property type="evidence" value="ECO:0007669"/>
    <property type="project" value="TreeGrafter"/>
</dbReference>
<name>A0AAN5I3Y8_9BILA</name>
<dbReference type="SUPFAM" id="SSF53448">
    <property type="entry name" value="Nucleotide-diphospho-sugar transferases"/>
    <property type="match status" value="1"/>
</dbReference>
<comment type="caution">
    <text evidence="3">The sequence shown here is derived from an EMBL/GenBank/DDBJ whole genome shotgun (WGS) entry which is preliminary data.</text>
</comment>
<accession>A0AAN5I3Y8</accession>
<keyword evidence="1" id="KW-0812">Transmembrane</keyword>
<feature type="domain" description="ILEI/PANDER" evidence="2">
    <location>
        <begin position="149"/>
        <end position="233"/>
    </location>
</feature>
<evidence type="ECO:0000259" key="2">
    <source>
        <dbReference type="Pfam" id="PF15711"/>
    </source>
</evidence>